<sequence>MPRKPRFNLSTTTDAVADVQTRENMFRPPRSEVRPAKSVRVVVPKVPTPRECSTHRANLDDTSSEDEGYIPDADVEESWEESLGNLFEREEVGRSDKQSRRKERDVWHVQVIENEVERLESITGKQVFSLSAGRKVVLTFDTIHKLVGDAGGLLGTALGSLASDFSLFPIGMRSWKHMTDYKEQEYNRQIMRFVYFQDDAEG</sequence>
<feature type="region of interest" description="Disordered" evidence="1">
    <location>
        <begin position="46"/>
        <end position="67"/>
    </location>
</feature>
<comment type="caution">
    <text evidence="2">The sequence shown here is derived from an EMBL/GenBank/DDBJ whole genome shotgun (WGS) entry which is preliminary data.</text>
</comment>
<accession>A0ABU6Q9L4</accession>
<dbReference type="Proteomes" id="UP001341840">
    <property type="component" value="Unassembled WGS sequence"/>
</dbReference>
<evidence type="ECO:0000313" key="2">
    <source>
        <dbReference type="EMBL" id="MED6108345.1"/>
    </source>
</evidence>
<evidence type="ECO:0000256" key="1">
    <source>
        <dbReference type="SAM" id="MobiDB-lite"/>
    </source>
</evidence>
<dbReference type="EMBL" id="JASCZI010000079">
    <property type="protein sequence ID" value="MED6108345.1"/>
    <property type="molecule type" value="Genomic_DNA"/>
</dbReference>
<protein>
    <submittedName>
        <fullName evidence="2">Uncharacterized protein</fullName>
    </submittedName>
</protein>
<organism evidence="2 3">
    <name type="scientific">Stylosanthes scabra</name>
    <dbReference type="NCBI Taxonomy" id="79078"/>
    <lineage>
        <taxon>Eukaryota</taxon>
        <taxon>Viridiplantae</taxon>
        <taxon>Streptophyta</taxon>
        <taxon>Embryophyta</taxon>
        <taxon>Tracheophyta</taxon>
        <taxon>Spermatophyta</taxon>
        <taxon>Magnoliopsida</taxon>
        <taxon>eudicotyledons</taxon>
        <taxon>Gunneridae</taxon>
        <taxon>Pentapetalae</taxon>
        <taxon>rosids</taxon>
        <taxon>fabids</taxon>
        <taxon>Fabales</taxon>
        <taxon>Fabaceae</taxon>
        <taxon>Papilionoideae</taxon>
        <taxon>50 kb inversion clade</taxon>
        <taxon>dalbergioids sensu lato</taxon>
        <taxon>Dalbergieae</taxon>
        <taxon>Pterocarpus clade</taxon>
        <taxon>Stylosanthes</taxon>
    </lineage>
</organism>
<proteinExistence type="predicted"/>
<keyword evidence="3" id="KW-1185">Reference proteome</keyword>
<gene>
    <name evidence="2" type="ORF">PIB30_022934</name>
</gene>
<reference evidence="2 3" key="1">
    <citation type="journal article" date="2023" name="Plants (Basel)">
        <title>Bridging the Gap: Combining Genomics and Transcriptomics Approaches to Understand Stylosanthes scabra, an Orphan Legume from the Brazilian Caatinga.</title>
        <authorList>
            <person name="Ferreira-Neto J.R.C."/>
            <person name="da Silva M.D."/>
            <person name="Binneck E."/>
            <person name="de Melo N.F."/>
            <person name="da Silva R.H."/>
            <person name="de Melo A.L.T.M."/>
            <person name="Pandolfi V."/>
            <person name="Bustamante F.O."/>
            <person name="Brasileiro-Vidal A.C."/>
            <person name="Benko-Iseppon A.M."/>
        </authorList>
    </citation>
    <scope>NUCLEOTIDE SEQUENCE [LARGE SCALE GENOMIC DNA]</scope>
    <source>
        <tissue evidence="2">Leaves</tissue>
    </source>
</reference>
<name>A0ABU6Q9L4_9FABA</name>
<evidence type="ECO:0000313" key="3">
    <source>
        <dbReference type="Proteomes" id="UP001341840"/>
    </source>
</evidence>